<dbReference type="PANTHER" id="PTHR31549">
    <property type="entry name" value="PROTEIN, PUTATIVE (DUF247)-RELATED-RELATED"/>
    <property type="match status" value="1"/>
</dbReference>
<dbReference type="Proteomes" id="UP000324897">
    <property type="component" value="Unassembled WGS sequence"/>
</dbReference>
<keyword evidence="1" id="KW-0812">Transmembrane</keyword>
<sequence length="533" mass="61050">MLVLRLSADRLDRTLKPAEDRVPCAPLLASILAPMFQQTSVPSSSGAQTQHDGWVFPGIPNYFAKEKSGNTQVHEPRSATAQLVEHASVKHYDPTETATRGHEVDLHDMEMIIRNPIQRFEDVADEVKIDTDLIRMRIPMFPASIRDPDKRYTVPTVVAIGPYHHGRDHLRHAEKMKRVAALHCIRRSGYSVQQMYDAVVSVAHNVRRLYDKDVIEGINDCDFLPMMFYDACFLVQYMLAITNAERIDPSLMSYIDSNDNDIYHDIMVLENQLPWPIVQTVMRFTPVPLAQFIDDLRDGLQNIIPRKIIPEEQPYFDDSYEPPHLLGLIRFYMVGKSQMKQQTPPPPPNFISVSPNELAEIGISLKANYKIDLTGMRIKKKGPFFADLCMPPLQLDARPSWLINMAALEVCMSSNFRDTEDEDSAVCSYLNLLTMLVHREADVYDLRRKRLLRGGGGFTDKDALEFFSCLRDLRHGSCYVRTVTEIMEYKIQRRLRTKIHAFFYKNIKIIATVFSAIVALIGILRTLKALNFM</sequence>
<proteinExistence type="predicted"/>
<gene>
    <name evidence="2" type="ORF">EJB05_32409</name>
</gene>
<dbReference type="OrthoDB" id="1849062at2759"/>
<comment type="caution">
    <text evidence="2">The sequence shown here is derived from an EMBL/GenBank/DDBJ whole genome shotgun (WGS) entry which is preliminary data.</text>
</comment>
<dbReference type="Gramene" id="TVU22693">
    <property type="protein sequence ID" value="TVU22693"/>
    <property type="gene ID" value="EJB05_32409"/>
</dbReference>
<evidence type="ECO:0000313" key="2">
    <source>
        <dbReference type="EMBL" id="TVU22693.1"/>
    </source>
</evidence>
<evidence type="ECO:0000256" key="1">
    <source>
        <dbReference type="SAM" id="Phobius"/>
    </source>
</evidence>
<name>A0A5J9UG40_9POAL</name>
<dbReference type="Pfam" id="PF03140">
    <property type="entry name" value="DUF247"/>
    <property type="match status" value="1"/>
</dbReference>
<reference evidence="2 3" key="1">
    <citation type="journal article" date="2019" name="Sci. Rep.">
        <title>A high-quality genome of Eragrostis curvula grass provides insights into Poaceae evolution and supports new strategies to enhance forage quality.</title>
        <authorList>
            <person name="Carballo J."/>
            <person name="Santos B.A.C.M."/>
            <person name="Zappacosta D."/>
            <person name="Garbus I."/>
            <person name="Selva J.P."/>
            <person name="Gallo C.A."/>
            <person name="Diaz A."/>
            <person name="Albertini E."/>
            <person name="Caccamo M."/>
            <person name="Echenique V."/>
        </authorList>
    </citation>
    <scope>NUCLEOTIDE SEQUENCE [LARGE SCALE GENOMIC DNA]</scope>
    <source>
        <strain evidence="3">cv. Victoria</strain>
        <tissue evidence="2">Leaf</tissue>
    </source>
</reference>
<accession>A0A5J9UG40</accession>
<keyword evidence="3" id="KW-1185">Reference proteome</keyword>
<dbReference type="InterPro" id="IPR004158">
    <property type="entry name" value="DUF247_pln"/>
</dbReference>
<dbReference type="PANTHER" id="PTHR31549:SF32">
    <property type="match status" value="1"/>
</dbReference>
<evidence type="ECO:0000313" key="3">
    <source>
        <dbReference type="Proteomes" id="UP000324897"/>
    </source>
</evidence>
<feature type="non-terminal residue" evidence="2">
    <location>
        <position position="1"/>
    </location>
</feature>
<organism evidence="2 3">
    <name type="scientific">Eragrostis curvula</name>
    <name type="common">weeping love grass</name>
    <dbReference type="NCBI Taxonomy" id="38414"/>
    <lineage>
        <taxon>Eukaryota</taxon>
        <taxon>Viridiplantae</taxon>
        <taxon>Streptophyta</taxon>
        <taxon>Embryophyta</taxon>
        <taxon>Tracheophyta</taxon>
        <taxon>Spermatophyta</taxon>
        <taxon>Magnoliopsida</taxon>
        <taxon>Liliopsida</taxon>
        <taxon>Poales</taxon>
        <taxon>Poaceae</taxon>
        <taxon>PACMAD clade</taxon>
        <taxon>Chloridoideae</taxon>
        <taxon>Eragrostideae</taxon>
        <taxon>Eragrostidinae</taxon>
        <taxon>Eragrostis</taxon>
    </lineage>
</organism>
<keyword evidence="1" id="KW-0472">Membrane</keyword>
<protein>
    <submittedName>
        <fullName evidence="2">Uncharacterized protein</fullName>
    </submittedName>
</protein>
<dbReference type="EMBL" id="RWGY01000026">
    <property type="protein sequence ID" value="TVU22693.1"/>
    <property type="molecule type" value="Genomic_DNA"/>
</dbReference>
<dbReference type="AlphaFoldDB" id="A0A5J9UG40"/>
<keyword evidence="1" id="KW-1133">Transmembrane helix</keyword>
<feature type="transmembrane region" description="Helical" evidence="1">
    <location>
        <begin position="502"/>
        <end position="524"/>
    </location>
</feature>